<evidence type="ECO:0000259" key="12">
    <source>
        <dbReference type="Pfam" id="PF01648"/>
    </source>
</evidence>
<comment type="catalytic activity">
    <reaction evidence="11">
        <text>apo-[peptidyl-carrier protein] + CoA = holo-[peptidyl-carrier protein] + adenosine 3',5'-bisphosphate + H(+)</text>
        <dbReference type="Rhea" id="RHEA:46228"/>
        <dbReference type="Rhea" id="RHEA-COMP:11479"/>
        <dbReference type="Rhea" id="RHEA-COMP:11480"/>
        <dbReference type="ChEBI" id="CHEBI:15378"/>
        <dbReference type="ChEBI" id="CHEBI:29999"/>
        <dbReference type="ChEBI" id="CHEBI:57287"/>
        <dbReference type="ChEBI" id="CHEBI:58343"/>
        <dbReference type="ChEBI" id="CHEBI:64479"/>
    </reaction>
</comment>
<evidence type="ECO:0000256" key="6">
    <source>
        <dbReference type="ARBA" id="ARBA00022679"/>
    </source>
</evidence>
<dbReference type="Proteomes" id="UP001501757">
    <property type="component" value="Unassembled WGS sequence"/>
</dbReference>
<evidence type="ECO:0000256" key="11">
    <source>
        <dbReference type="ARBA" id="ARBA00049191"/>
    </source>
</evidence>
<name>A0ABP3GT82_9ALTE</name>
<accession>A0ABP3GT82</accession>
<evidence type="ECO:0000256" key="3">
    <source>
        <dbReference type="ARBA" id="ARBA00008342"/>
    </source>
</evidence>
<sequence>MINRFIRHMQPLHVATPDVIGFRCQFSLADYQPQMMQMLPPSAQPGQQAVAKRQAEFLAGRLCARTCLEKLGTQQTWISIGSHRSPCWPEGIRGSITHTDQNALCICSASPSIVALGIDLEQHLSPDTADDIAAQVLTREEQVLLSGQKLDTALFVTRVFSAKEAIFKALYPYVQAYFGFEAVSLRCIEGEYLGFVLNKNLHPDYQRGQSLWVQSLNENTHILSLLIQSRSHKATSGVFI</sequence>
<evidence type="ECO:0000256" key="4">
    <source>
        <dbReference type="ARBA" id="ARBA00011503"/>
    </source>
</evidence>
<dbReference type="Gene3D" id="3.90.470.20">
    <property type="entry name" value="4'-phosphopantetheinyl transferase domain"/>
    <property type="match status" value="1"/>
</dbReference>
<gene>
    <name evidence="14" type="ORF">GCM10009092_14600</name>
</gene>
<evidence type="ECO:0000256" key="8">
    <source>
        <dbReference type="ARBA" id="ARBA00029894"/>
    </source>
</evidence>
<dbReference type="EMBL" id="BAAAEI010000006">
    <property type="protein sequence ID" value="GAA0351297.1"/>
    <property type="molecule type" value="Genomic_DNA"/>
</dbReference>
<evidence type="ECO:0000256" key="9">
    <source>
        <dbReference type="ARBA" id="ARBA00031996"/>
    </source>
</evidence>
<proteinExistence type="inferred from homology"/>
<comment type="pathway">
    <text evidence="2">Siderophore biosynthesis; enterobactin biosynthesis.</text>
</comment>
<feature type="domain" description="4'-phosphopantetheinyl transferase" evidence="12">
    <location>
        <begin position="116"/>
        <end position="187"/>
    </location>
</feature>
<dbReference type="Pfam" id="PF01648">
    <property type="entry name" value="ACPS"/>
    <property type="match status" value="1"/>
</dbReference>
<dbReference type="PANTHER" id="PTHR38096">
    <property type="entry name" value="ENTEROBACTIN SYNTHASE COMPONENT D"/>
    <property type="match status" value="1"/>
</dbReference>
<comment type="catalytic activity">
    <reaction evidence="10">
        <text>apo-[aryl-carrier protein] + CoA = holo-[aryl-carrier protein] + adenosine 3',5'-bisphosphate + H(+)</text>
        <dbReference type="Rhea" id="RHEA:48404"/>
        <dbReference type="Rhea" id="RHEA-COMP:15903"/>
        <dbReference type="Rhea" id="RHEA-COMP:17557"/>
        <dbReference type="ChEBI" id="CHEBI:15378"/>
        <dbReference type="ChEBI" id="CHEBI:29999"/>
        <dbReference type="ChEBI" id="CHEBI:57287"/>
        <dbReference type="ChEBI" id="CHEBI:58343"/>
        <dbReference type="ChEBI" id="CHEBI:64479"/>
    </reaction>
</comment>
<evidence type="ECO:0000259" key="13">
    <source>
        <dbReference type="Pfam" id="PF17837"/>
    </source>
</evidence>
<feature type="domain" description="4'-phosphopantetheinyl transferase N-terminal" evidence="13">
    <location>
        <begin position="47"/>
        <end position="106"/>
    </location>
</feature>
<dbReference type="InterPro" id="IPR008278">
    <property type="entry name" value="4-PPantetheinyl_Trfase_dom"/>
</dbReference>
<dbReference type="InterPro" id="IPR041354">
    <property type="entry name" value="4PPT_N"/>
</dbReference>
<dbReference type="PRINTS" id="PR01399">
    <property type="entry name" value="ENTSNTHTASED"/>
</dbReference>
<keyword evidence="15" id="KW-1185">Reference proteome</keyword>
<dbReference type="PANTHER" id="PTHR38096:SF1">
    <property type="entry name" value="ENTEROBACTIN SYNTHASE COMPONENT D"/>
    <property type="match status" value="1"/>
</dbReference>
<comment type="similarity">
    <text evidence="3">Belongs to the P-Pant transferase superfamily. EntD family.</text>
</comment>
<keyword evidence="6" id="KW-0808">Transferase</keyword>
<dbReference type="RefSeq" id="WP_343843576.1">
    <property type="nucleotide sequence ID" value="NZ_BAAAEI010000006.1"/>
</dbReference>
<dbReference type="InterPro" id="IPR003542">
    <property type="entry name" value="Enbac_synth_compD-like"/>
</dbReference>
<dbReference type="SUPFAM" id="SSF56214">
    <property type="entry name" value="4'-phosphopantetheinyl transferase"/>
    <property type="match status" value="1"/>
</dbReference>
<evidence type="ECO:0000256" key="2">
    <source>
        <dbReference type="ARBA" id="ARBA00004993"/>
    </source>
</evidence>
<keyword evidence="7" id="KW-0259">Enterobactin biosynthesis</keyword>
<dbReference type="Pfam" id="PF17837">
    <property type="entry name" value="4PPT_N"/>
    <property type="match status" value="1"/>
</dbReference>
<dbReference type="InterPro" id="IPR037143">
    <property type="entry name" value="4-PPantetheinyl_Trfase_dom_sf"/>
</dbReference>
<protein>
    <recommendedName>
        <fullName evidence="5">Enterobactin synthase component D</fullName>
    </recommendedName>
    <alternativeName>
        <fullName evidence="8">4'-phosphopantetheinyl transferase EntD</fullName>
    </alternativeName>
    <alternativeName>
        <fullName evidence="9">Enterochelin synthase D</fullName>
    </alternativeName>
</protein>
<comment type="subunit">
    <text evidence="4">EntB, EntD, EntE, and EntF form a multienzyme complex called enterobactin synthase.</text>
</comment>
<organism evidence="14 15">
    <name type="scientific">Bowmanella denitrificans</name>
    <dbReference type="NCBI Taxonomy" id="366582"/>
    <lineage>
        <taxon>Bacteria</taxon>
        <taxon>Pseudomonadati</taxon>
        <taxon>Pseudomonadota</taxon>
        <taxon>Gammaproteobacteria</taxon>
        <taxon>Alteromonadales</taxon>
        <taxon>Alteromonadaceae</taxon>
        <taxon>Bowmanella</taxon>
    </lineage>
</organism>
<evidence type="ECO:0000256" key="10">
    <source>
        <dbReference type="ARBA" id="ARBA00049176"/>
    </source>
</evidence>
<evidence type="ECO:0000313" key="14">
    <source>
        <dbReference type="EMBL" id="GAA0351297.1"/>
    </source>
</evidence>
<reference evidence="15" key="1">
    <citation type="journal article" date="2019" name="Int. J. Syst. Evol. Microbiol.">
        <title>The Global Catalogue of Microorganisms (GCM) 10K type strain sequencing project: providing services to taxonomists for standard genome sequencing and annotation.</title>
        <authorList>
            <consortium name="The Broad Institute Genomics Platform"/>
            <consortium name="The Broad Institute Genome Sequencing Center for Infectious Disease"/>
            <person name="Wu L."/>
            <person name="Ma J."/>
        </authorList>
    </citation>
    <scope>NUCLEOTIDE SEQUENCE [LARGE SCALE GENOMIC DNA]</scope>
    <source>
        <strain evidence="15">JCM 13378</strain>
    </source>
</reference>
<comment type="function">
    <text evidence="1">Involved in the biosynthesis of the siderophore enterobactin (enterochelin), which is a macrocyclic trimeric lactone of N-(2,3-dihydroxybenzoyl)-serine. The serine trilactone serves as a scaffolding for the three catechol functionalities that provide hexadentate coordination for the tightly ligated iron(2+) atoms. Plays an essential role in the assembly of the enterobactin by catalyzing the transfer of the 4'-phosphopantetheine (Ppant) moiety from coenzyme A to the apo-domains of both EntB (ArCP domain) and EntF (PCP domain) to yield their holo-forms which make them competent for the activation of 2,3-dihydroxybenzoate (DHB) and L-serine, respectively.</text>
</comment>
<evidence type="ECO:0000313" key="15">
    <source>
        <dbReference type="Proteomes" id="UP001501757"/>
    </source>
</evidence>
<evidence type="ECO:0000256" key="5">
    <source>
        <dbReference type="ARBA" id="ARBA00019087"/>
    </source>
</evidence>
<evidence type="ECO:0000256" key="1">
    <source>
        <dbReference type="ARBA" id="ARBA00003937"/>
    </source>
</evidence>
<comment type="caution">
    <text evidence="14">The sequence shown here is derived from an EMBL/GenBank/DDBJ whole genome shotgun (WGS) entry which is preliminary data.</text>
</comment>
<evidence type="ECO:0000256" key="7">
    <source>
        <dbReference type="ARBA" id="ARBA00023191"/>
    </source>
</evidence>